<dbReference type="SMART" id="SM00960">
    <property type="entry name" value="Robl_LC7"/>
    <property type="match status" value="1"/>
</dbReference>
<reference evidence="2" key="1">
    <citation type="submission" date="2020-08" db="EMBL/GenBank/DDBJ databases">
        <title>Whole genome shotgun sequence of Actinocatenispora sera NBRC 101916.</title>
        <authorList>
            <person name="Komaki H."/>
            <person name="Tamura T."/>
        </authorList>
    </citation>
    <scope>NUCLEOTIDE SEQUENCE</scope>
    <source>
        <strain evidence="2">NBRC 101916</strain>
    </source>
</reference>
<name>A0A810LA71_9ACTN</name>
<dbReference type="Proteomes" id="UP000680750">
    <property type="component" value="Chromosome"/>
</dbReference>
<dbReference type="EMBL" id="AP023354">
    <property type="protein sequence ID" value="BCJ32147.1"/>
    <property type="molecule type" value="Genomic_DNA"/>
</dbReference>
<dbReference type="PANTHER" id="PTHR36222">
    <property type="entry name" value="SERINE PROTEASE INHIBITOR RV3364C"/>
    <property type="match status" value="1"/>
</dbReference>
<dbReference type="SUPFAM" id="SSF103196">
    <property type="entry name" value="Roadblock/LC7 domain"/>
    <property type="match status" value="1"/>
</dbReference>
<sequence length="136" mass="13654">MTARPDGTMGWLLAQFARDVGAAHAIAVSADGLLVASSGRLPTEAGEQLAAIAAGTTSLAAGGAELLGGGRVVQTVVEMSVGLLFLMSIGDGACLAVLAPPDCDVGRIGYEMTRLVDRVGPVLNPGHRGDALREGS</sequence>
<dbReference type="OrthoDB" id="5187023at2"/>
<accession>A0A810LA71</accession>
<dbReference type="RefSeq" id="WP_030447144.1">
    <property type="nucleotide sequence ID" value="NZ_AP023354.1"/>
</dbReference>
<dbReference type="PANTHER" id="PTHR36222:SF1">
    <property type="entry name" value="SERINE PROTEASE INHIBITOR RV3364C"/>
    <property type="match status" value="1"/>
</dbReference>
<dbReference type="AlphaFoldDB" id="A0A810LA71"/>
<evidence type="ECO:0000313" key="3">
    <source>
        <dbReference type="Proteomes" id="UP000680750"/>
    </source>
</evidence>
<dbReference type="Gene3D" id="3.30.450.30">
    <property type="entry name" value="Dynein light chain 2a, cytoplasmic"/>
    <property type="match status" value="1"/>
</dbReference>
<feature type="domain" description="Roadblock/LAMTOR2" evidence="1">
    <location>
        <begin position="10"/>
        <end position="99"/>
    </location>
</feature>
<evidence type="ECO:0000259" key="1">
    <source>
        <dbReference type="SMART" id="SM00960"/>
    </source>
</evidence>
<evidence type="ECO:0000313" key="2">
    <source>
        <dbReference type="EMBL" id="BCJ32147.1"/>
    </source>
</evidence>
<organism evidence="2 3">
    <name type="scientific">Actinocatenispora sera</name>
    <dbReference type="NCBI Taxonomy" id="390989"/>
    <lineage>
        <taxon>Bacteria</taxon>
        <taxon>Bacillati</taxon>
        <taxon>Actinomycetota</taxon>
        <taxon>Actinomycetes</taxon>
        <taxon>Micromonosporales</taxon>
        <taxon>Micromonosporaceae</taxon>
        <taxon>Actinocatenispora</taxon>
    </lineage>
</organism>
<dbReference type="KEGG" id="aser:Asera_62550"/>
<gene>
    <name evidence="2" type="ORF">Asera_62550</name>
</gene>
<dbReference type="Pfam" id="PF03259">
    <property type="entry name" value="Robl_LC7"/>
    <property type="match status" value="1"/>
</dbReference>
<keyword evidence="3" id="KW-1185">Reference proteome</keyword>
<dbReference type="InterPro" id="IPR004942">
    <property type="entry name" value="Roadblock/LAMTOR2_dom"/>
</dbReference>
<dbReference type="InterPro" id="IPR053141">
    <property type="entry name" value="Mycobact_SerProt_Inhib_Rv3364c"/>
</dbReference>
<proteinExistence type="predicted"/>
<protein>
    <submittedName>
        <fullName evidence="2">Dynein regulation protein LC7</fullName>
    </submittedName>
</protein>